<reference evidence="2" key="1">
    <citation type="journal article" date="2021" name="Nat. Commun.">
        <title>Genetic determinants of endophytism in the Arabidopsis root mycobiome.</title>
        <authorList>
            <person name="Mesny F."/>
            <person name="Miyauchi S."/>
            <person name="Thiergart T."/>
            <person name="Pickel B."/>
            <person name="Atanasova L."/>
            <person name="Karlsson M."/>
            <person name="Huettel B."/>
            <person name="Barry K.W."/>
            <person name="Haridas S."/>
            <person name="Chen C."/>
            <person name="Bauer D."/>
            <person name="Andreopoulos W."/>
            <person name="Pangilinan J."/>
            <person name="LaButti K."/>
            <person name="Riley R."/>
            <person name="Lipzen A."/>
            <person name="Clum A."/>
            <person name="Drula E."/>
            <person name="Henrissat B."/>
            <person name="Kohler A."/>
            <person name="Grigoriev I.V."/>
            <person name="Martin F.M."/>
            <person name="Hacquard S."/>
        </authorList>
    </citation>
    <scope>NUCLEOTIDE SEQUENCE</scope>
    <source>
        <strain evidence="2">MPI-CAGE-AT-0147</strain>
    </source>
</reference>
<sequence length="459" mass="51110">MRSSKRTKLSKSDDEQANSRSASPSSPPLASPSRRASDWGNDDAYALRDSTDDQDPHDFRDPTPYDQEDTDGSSTPKASSQRGTELTTSGPSSPIRTDTFWCSGALPSVDPVDASQPLGQSQLSLSFFPALNQDELNPASPNYTPEQLEFTIPMDLDTSSDDEDLPPLSRCPTRNSYNSTPPLDDNYPDPDDPLLDCIHVATSSSPNYPHIHQERVILPAVCPGKRQKYPQPAMRRDLPVNFPPLDVGAKLPGLTDEMADWNGDLNGGFPPGESRWMSNLDGAIPPPPDTVSDIDSNHPTLYPNLNHPIPLNWALDGLTQELEKVLTKALDPLVTDIQEKTSNVRNSDETSFGSSPTPSRESSAAAPNDIPQWTRPWKRKEFKEDGVWLCPRCERFLDQENPRLKDREEVVGAHYKLDIFPPFLRKATEPLRRRKCGHCERENFCHLFWHSNGGSESTQ</sequence>
<keyword evidence="3" id="KW-1185">Reference proteome</keyword>
<comment type="caution">
    <text evidence="2">The sequence shown here is derived from an EMBL/GenBank/DDBJ whole genome shotgun (WGS) entry which is preliminary data.</text>
</comment>
<dbReference type="OrthoDB" id="5082539at2759"/>
<evidence type="ECO:0000313" key="3">
    <source>
        <dbReference type="Proteomes" id="UP000738349"/>
    </source>
</evidence>
<feature type="region of interest" description="Disordered" evidence="1">
    <location>
        <begin position="156"/>
        <end position="186"/>
    </location>
</feature>
<feature type="compositionally biased region" description="Polar residues" evidence="1">
    <location>
        <begin position="72"/>
        <end position="96"/>
    </location>
</feature>
<proteinExistence type="predicted"/>
<dbReference type="EMBL" id="JAGMUV010000002">
    <property type="protein sequence ID" value="KAH7170052.1"/>
    <property type="molecule type" value="Genomic_DNA"/>
</dbReference>
<feature type="compositionally biased region" description="Basic and acidic residues" evidence="1">
    <location>
        <begin position="45"/>
        <end position="63"/>
    </location>
</feature>
<feature type="region of interest" description="Disordered" evidence="1">
    <location>
        <begin position="340"/>
        <end position="376"/>
    </location>
</feature>
<protein>
    <submittedName>
        <fullName evidence="2">Uncharacterized protein</fullName>
    </submittedName>
</protein>
<name>A0A9P9FN85_9HYPO</name>
<dbReference type="AlphaFoldDB" id="A0A9P9FN85"/>
<gene>
    <name evidence="2" type="ORF">EDB81DRAFT_941010</name>
</gene>
<accession>A0A9P9FN85</accession>
<dbReference type="Proteomes" id="UP000738349">
    <property type="component" value="Unassembled WGS sequence"/>
</dbReference>
<feature type="region of interest" description="Disordered" evidence="1">
    <location>
        <begin position="1"/>
        <end position="117"/>
    </location>
</feature>
<feature type="compositionally biased region" description="Polar residues" evidence="1">
    <location>
        <begin position="340"/>
        <end position="362"/>
    </location>
</feature>
<organism evidence="2 3">
    <name type="scientific">Dactylonectria macrodidyma</name>
    <dbReference type="NCBI Taxonomy" id="307937"/>
    <lineage>
        <taxon>Eukaryota</taxon>
        <taxon>Fungi</taxon>
        <taxon>Dikarya</taxon>
        <taxon>Ascomycota</taxon>
        <taxon>Pezizomycotina</taxon>
        <taxon>Sordariomycetes</taxon>
        <taxon>Hypocreomycetidae</taxon>
        <taxon>Hypocreales</taxon>
        <taxon>Nectriaceae</taxon>
        <taxon>Dactylonectria</taxon>
    </lineage>
</organism>
<evidence type="ECO:0000256" key="1">
    <source>
        <dbReference type="SAM" id="MobiDB-lite"/>
    </source>
</evidence>
<evidence type="ECO:0000313" key="2">
    <source>
        <dbReference type="EMBL" id="KAH7170052.1"/>
    </source>
</evidence>